<evidence type="ECO:0000259" key="6">
    <source>
        <dbReference type="PROSITE" id="PS51387"/>
    </source>
</evidence>
<dbReference type="OrthoDB" id="9811557at2"/>
<dbReference type="InterPro" id="IPR004113">
    <property type="entry name" value="FAD-bd_oxidored_4_C"/>
</dbReference>
<reference evidence="7 8" key="1">
    <citation type="submission" date="2016-04" db="EMBL/GenBank/DDBJ databases">
        <title>Peptidophaga gingivicola gen. nov., sp. nov., isolated from human subgingival plaque.</title>
        <authorList>
            <person name="Beall C.J."/>
            <person name="Mokrzan E.M."/>
            <person name="Griffen A.L."/>
            <person name="Leys E.J."/>
        </authorList>
    </citation>
    <scope>NUCLEOTIDE SEQUENCE [LARGE SCALE GENOMIC DNA]</scope>
    <source>
        <strain evidence="7 8">BA112</strain>
    </source>
</reference>
<feature type="domain" description="FAD-binding PCMH-type" evidence="6">
    <location>
        <begin position="38"/>
        <end position="217"/>
    </location>
</feature>
<dbReference type="InterPro" id="IPR016164">
    <property type="entry name" value="FAD-linked_Oxase-like_C"/>
</dbReference>
<evidence type="ECO:0000256" key="2">
    <source>
        <dbReference type="ARBA" id="ARBA00008000"/>
    </source>
</evidence>
<dbReference type="Gene3D" id="3.30.70.2740">
    <property type="match status" value="1"/>
</dbReference>
<dbReference type="GO" id="GO:0071949">
    <property type="term" value="F:FAD binding"/>
    <property type="evidence" value="ECO:0007669"/>
    <property type="project" value="InterPro"/>
</dbReference>
<dbReference type="PANTHER" id="PTHR42934:SF2">
    <property type="entry name" value="GLYCOLATE OXIDASE SUBUNIT GLCD"/>
    <property type="match status" value="1"/>
</dbReference>
<dbReference type="Gene3D" id="1.10.45.10">
    <property type="entry name" value="Vanillyl-alcohol Oxidase, Chain A, domain 4"/>
    <property type="match status" value="1"/>
</dbReference>
<protein>
    <recommendedName>
        <fullName evidence="6">FAD-binding PCMH-type domain-containing protein</fullName>
    </recommendedName>
</protein>
<proteinExistence type="inferred from homology"/>
<evidence type="ECO:0000313" key="8">
    <source>
        <dbReference type="Proteomes" id="UP000078368"/>
    </source>
</evidence>
<dbReference type="Proteomes" id="UP000078368">
    <property type="component" value="Unassembled WGS sequence"/>
</dbReference>
<keyword evidence="3" id="KW-0285">Flavoprotein</keyword>
<dbReference type="PROSITE" id="PS51387">
    <property type="entry name" value="FAD_PCMH"/>
    <property type="match status" value="1"/>
</dbReference>
<evidence type="ECO:0000313" key="7">
    <source>
        <dbReference type="EMBL" id="OAP86379.1"/>
    </source>
</evidence>
<dbReference type="InterPro" id="IPR051914">
    <property type="entry name" value="FAD-linked_OxidoTrans_Type4"/>
</dbReference>
<dbReference type="PANTHER" id="PTHR42934">
    <property type="entry name" value="GLYCOLATE OXIDASE SUBUNIT GLCD"/>
    <property type="match status" value="1"/>
</dbReference>
<evidence type="ECO:0000256" key="1">
    <source>
        <dbReference type="ARBA" id="ARBA00001974"/>
    </source>
</evidence>
<dbReference type="Pfam" id="PF02913">
    <property type="entry name" value="FAD-oxidase_C"/>
    <property type="match status" value="1"/>
</dbReference>
<comment type="similarity">
    <text evidence="2">Belongs to the FAD-binding oxidoreductase/transferase type 4 family.</text>
</comment>
<dbReference type="AlphaFoldDB" id="A0A179B4T1"/>
<dbReference type="InterPro" id="IPR016171">
    <property type="entry name" value="Vanillyl_alc_oxidase_C-sub2"/>
</dbReference>
<dbReference type="SUPFAM" id="SSF56176">
    <property type="entry name" value="FAD-binding/transporter-associated domain-like"/>
    <property type="match status" value="1"/>
</dbReference>
<dbReference type="Pfam" id="PF01565">
    <property type="entry name" value="FAD_binding_4"/>
    <property type="match status" value="1"/>
</dbReference>
<dbReference type="GO" id="GO:0016491">
    <property type="term" value="F:oxidoreductase activity"/>
    <property type="evidence" value="ECO:0007669"/>
    <property type="project" value="UniProtKB-KW"/>
</dbReference>
<comment type="caution">
    <text evidence="7">The sequence shown here is derived from an EMBL/GenBank/DDBJ whole genome shotgun (WGS) entry which is preliminary data.</text>
</comment>
<sequence>MPITTDDLQELRDKLGERFVTDQRAIEPYGKDMSWMLPEGEPLGAVFADRTEDVSIALAWANAHKVPVSVRTGGSGLAGGAVSYPGGLIIALHNMNRILEIDHENGIAVVEPGIINAQLNKELAKEGFFFAPDPASASMCSVGGNIATNAGGLRAVCHGVTINWVRALEVVLADGRVIHVGSKTIKNVSSLNLKELFIGSEGTLGVITQAVIRIEPLNQYDNYTFFACFDSAEDAGYATVMLRACEPRPVSLELIDALGVELVNKRNPDLQIPQPGAALLLGQAEGENAKRVVEEYAQVCREYGATAVQFEEGTRLFQVRRDAYPALSANGMQVIGDVSVPISRLAEAIHGIEEISVKRGRKVSILAHAGDGNIHPIVECGEGTEEAAEAESLLDEVCRMAIGMEGVVSGEHGIGHLKHAEIDHLLSPDTRSVQRAIKQALDPNNILTPGRKI</sequence>
<organism evidence="7 8">
    <name type="scientific">Peptidiphaga gingivicola</name>
    <dbReference type="NCBI Taxonomy" id="2741497"/>
    <lineage>
        <taxon>Bacteria</taxon>
        <taxon>Bacillati</taxon>
        <taxon>Actinomycetota</taxon>
        <taxon>Actinomycetes</taxon>
        <taxon>Actinomycetales</taxon>
        <taxon>Actinomycetaceae</taxon>
        <taxon>Peptidiphaga</taxon>
    </lineage>
</organism>
<dbReference type="InterPro" id="IPR016166">
    <property type="entry name" value="FAD-bd_PCMH"/>
</dbReference>
<evidence type="ECO:0000256" key="5">
    <source>
        <dbReference type="ARBA" id="ARBA00023002"/>
    </source>
</evidence>
<dbReference type="SUPFAM" id="SSF55103">
    <property type="entry name" value="FAD-linked oxidases, C-terminal domain"/>
    <property type="match status" value="1"/>
</dbReference>
<dbReference type="InterPro" id="IPR036318">
    <property type="entry name" value="FAD-bd_PCMH-like_sf"/>
</dbReference>
<dbReference type="STRING" id="1823756.A4H34_04315"/>
<keyword evidence="5" id="KW-0560">Oxidoreductase</keyword>
<accession>A0A179B4T1</accession>
<gene>
    <name evidence="7" type="ORF">A4H34_04315</name>
</gene>
<dbReference type="RefSeq" id="WP_064231202.1">
    <property type="nucleotide sequence ID" value="NZ_LVZK01000001.1"/>
</dbReference>
<dbReference type="Gene3D" id="3.30.465.10">
    <property type="match status" value="1"/>
</dbReference>
<comment type="cofactor">
    <cofactor evidence="1">
        <name>FAD</name>
        <dbReference type="ChEBI" id="CHEBI:57692"/>
    </cofactor>
</comment>
<evidence type="ECO:0000256" key="3">
    <source>
        <dbReference type="ARBA" id="ARBA00022630"/>
    </source>
</evidence>
<keyword evidence="4" id="KW-0274">FAD</keyword>
<keyword evidence="8" id="KW-1185">Reference proteome</keyword>
<dbReference type="InterPro" id="IPR006094">
    <property type="entry name" value="Oxid_FAD_bind_N"/>
</dbReference>
<evidence type="ECO:0000256" key="4">
    <source>
        <dbReference type="ARBA" id="ARBA00022827"/>
    </source>
</evidence>
<dbReference type="EMBL" id="LVZK01000001">
    <property type="protein sequence ID" value="OAP86379.1"/>
    <property type="molecule type" value="Genomic_DNA"/>
</dbReference>
<dbReference type="InterPro" id="IPR016169">
    <property type="entry name" value="FAD-bd_PCMH_sub2"/>
</dbReference>
<dbReference type="FunFam" id="3.30.70.2740:FF:000001">
    <property type="entry name" value="D-lactate dehydrogenase mitochondrial"/>
    <property type="match status" value="1"/>
</dbReference>
<name>A0A179B4T1_9ACTO</name>